<comment type="similarity">
    <text evidence="1">Belongs to the bacterial solute-binding protein 1 family.</text>
</comment>
<dbReference type="EMBL" id="VFPN01000001">
    <property type="protein sequence ID" value="TQM66102.1"/>
    <property type="molecule type" value="Genomic_DNA"/>
</dbReference>
<evidence type="ECO:0000256" key="1">
    <source>
        <dbReference type="ARBA" id="ARBA00008520"/>
    </source>
</evidence>
<name>A0A543I676_9MICO</name>
<accession>A0A543I676</accession>
<dbReference type="AlphaFoldDB" id="A0A543I676"/>
<dbReference type="PANTHER" id="PTHR30061">
    <property type="entry name" value="MALTOSE-BINDING PERIPLASMIC PROTEIN"/>
    <property type="match status" value="1"/>
</dbReference>
<evidence type="ECO:0000256" key="4">
    <source>
        <dbReference type="ARBA" id="ARBA00022729"/>
    </source>
</evidence>
<dbReference type="Pfam" id="PF13416">
    <property type="entry name" value="SBP_bac_8"/>
    <property type="match status" value="1"/>
</dbReference>
<evidence type="ECO:0000256" key="5">
    <source>
        <dbReference type="SAM" id="SignalP"/>
    </source>
</evidence>
<keyword evidence="2" id="KW-0813">Transport</keyword>
<proteinExistence type="inferred from homology"/>
<dbReference type="GO" id="GO:0055052">
    <property type="term" value="C:ATP-binding cassette (ABC) transporter complex, substrate-binding subunit-containing"/>
    <property type="evidence" value="ECO:0007669"/>
    <property type="project" value="TreeGrafter"/>
</dbReference>
<dbReference type="Proteomes" id="UP000318331">
    <property type="component" value="Unassembled WGS sequence"/>
</dbReference>
<comment type="caution">
    <text evidence="6">The sequence shown here is derived from an EMBL/GenBank/DDBJ whole genome shotgun (WGS) entry which is preliminary data.</text>
</comment>
<dbReference type="PRINTS" id="PR00181">
    <property type="entry name" value="MALTOSEBP"/>
</dbReference>
<dbReference type="Gene3D" id="3.40.190.10">
    <property type="entry name" value="Periplasmic binding protein-like II"/>
    <property type="match status" value="2"/>
</dbReference>
<dbReference type="GO" id="GO:0015768">
    <property type="term" value="P:maltose transport"/>
    <property type="evidence" value="ECO:0007669"/>
    <property type="project" value="TreeGrafter"/>
</dbReference>
<gene>
    <name evidence="6" type="ORF">FB466_0927</name>
</gene>
<organism evidence="6 7">
    <name type="scientific">Klugiella xanthotipulae</name>
    <dbReference type="NCBI Taxonomy" id="244735"/>
    <lineage>
        <taxon>Bacteria</taxon>
        <taxon>Bacillati</taxon>
        <taxon>Actinomycetota</taxon>
        <taxon>Actinomycetes</taxon>
        <taxon>Micrococcales</taxon>
        <taxon>Microbacteriaceae</taxon>
        <taxon>Klugiella</taxon>
    </lineage>
</organism>
<reference evidence="6 7" key="1">
    <citation type="submission" date="2019-06" db="EMBL/GenBank/DDBJ databases">
        <title>Sequencing the genomes of 1000 actinobacteria strains.</title>
        <authorList>
            <person name="Klenk H.-P."/>
        </authorList>
    </citation>
    <scope>NUCLEOTIDE SEQUENCE [LARGE SCALE GENOMIC DNA]</scope>
    <source>
        <strain evidence="6 7">DSM 18031</strain>
    </source>
</reference>
<dbReference type="OrthoDB" id="9766758at2"/>
<dbReference type="PANTHER" id="PTHR30061:SF50">
    <property type="entry name" value="MALTOSE_MALTODEXTRIN-BINDING PERIPLASMIC PROTEIN"/>
    <property type="match status" value="1"/>
</dbReference>
<dbReference type="SUPFAM" id="SSF53850">
    <property type="entry name" value="Periplasmic binding protein-like II"/>
    <property type="match status" value="1"/>
</dbReference>
<dbReference type="RefSeq" id="WP_141916173.1">
    <property type="nucleotide sequence ID" value="NZ_BAAAYS010000027.1"/>
</dbReference>
<evidence type="ECO:0000313" key="7">
    <source>
        <dbReference type="Proteomes" id="UP000318331"/>
    </source>
</evidence>
<evidence type="ECO:0000313" key="6">
    <source>
        <dbReference type="EMBL" id="TQM66102.1"/>
    </source>
</evidence>
<dbReference type="InterPro" id="IPR006059">
    <property type="entry name" value="SBP"/>
</dbReference>
<feature type="chain" id="PRO_5039077774" evidence="5">
    <location>
        <begin position="29"/>
        <end position="412"/>
    </location>
</feature>
<evidence type="ECO:0000256" key="2">
    <source>
        <dbReference type="ARBA" id="ARBA00022448"/>
    </source>
</evidence>
<dbReference type="PROSITE" id="PS51257">
    <property type="entry name" value="PROKAR_LIPOPROTEIN"/>
    <property type="match status" value="1"/>
</dbReference>
<keyword evidence="3" id="KW-0762">Sugar transport</keyword>
<evidence type="ECO:0000256" key="3">
    <source>
        <dbReference type="ARBA" id="ARBA00022597"/>
    </source>
</evidence>
<sequence length="412" mass="42556">MLVKPQRFIALGAIATSAALLLSACSGGGTDDKKDDSASSLTVWVDAERIDALKAAAADYTTESGVKVNLVSKDVSTTKDDFLQQAPTGKGPDIIMGAHDWAGELVTNGVISPIELGDKAADFSDVALRAATYEGKVYQLPYAVENIAILRNTALAAETTPATWDDMIAAGKAAGTKYPFVVEQKADGDPYHLAPFAASFGASIFGVDADGGYDPNNLILGDAEGVAFAQWLSKVGAEGIISPEIDGDIAKQAFLDGESPYWLTGPWNVSAATDAGITVAVDPIPSAGGQPANPFAGVKGFYINSESKNAVAANDFLVNYLGTNEVQKELAAVGSVLPALTEAATEAGADPIIAGFTAAGKNAIPMPAVPAMGAVWQYWGIAETEILNGSEPVARWAKLASDVQAAIDADKK</sequence>
<dbReference type="GO" id="GO:0015144">
    <property type="term" value="F:carbohydrate transmembrane transporter activity"/>
    <property type="evidence" value="ECO:0007669"/>
    <property type="project" value="InterPro"/>
</dbReference>
<keyword evidence="7" id="KW-1185">Reference proteome</keyword>
<dbReference type="GO" id="GO:1901982">
    <property type="term" value="F:maltose binding"/>
    <property type="evidence" value="ECO:0007669"/>
    <property type="project" value="TreeGrafter"/>
</dbReference>
<protein>
    <submittedName>
        <fullName evidence="6">Carbohydrate ABC transporter substrate-binding protein (CUT1 family)</fullName>
    </submittedName>
</protein>
<dbReference type="GO" id="GO:0042956">
    <property type="term" value="P:maltodextrin transmembrane transport"/>
    <property type="evidence" value="ECO:0007669"/>
    <property type="project" value="TreeGrafter"/>
</dbReference>
<feature type="signal peptide" evidence="5">
    <location>
        <begin position="1"/>
        <end position="28"/>
    </location>
</feature>
<dbReference type="InterPro" id="IPR006060">
    <property type="entry name" value="Maltose/Cyclodextrin-bd"/>
</dbReference>
<keyword evidence="4 5" id="KW-0732">Signal</keyword>